<evidence type="ECO:0000256" key="5">
    <source>
        <dbReference type="ARBA" id="ARBA00023002"/>
    </source>
</evidence>
<gene>
    <name evidence="13" type="primary">bcp</name>
    <name evidence="13" type="ORF">AMST5_01782</name>
</gene>
<dbReference type="GO" id="GO:0045454">
    <property type="term" value="P:cell redox homeostasis"/>
    <property type="evidence" value="ECO:0007669"/>
    <property type="project" value="TreeGrafter"/>
</dbReference>
<dbReference type="GO" id="GO:0005524">
    <property type="term" value="F:ATP binding"/>
    <property type="evidence" value="ECO:0007669"/>
    <property type="project" value="InterPro"/>
</dbReference>
<reference evidence="13" key="1">
    <citation type="submission" date="2023-07" db="EMBL/GenBank/DDBJ databases">
        <authorList>
            <person name="Pelsma A.J. K."/>
        </authorList>
    </citation>
    <scope>NUCLEOTIDE SEQUENCE</scope>
</reference>
<comment type="subunit">
    <text evidence="1">Monomer.</text>
</comment>
<feature type="compositionally biased region" description="Low complexity" evidence="11">
    <location>
        <begin position="1"/>
        <end position="39"/>
    </location>
</feature>
<dbReference type="InterPro" id="IPR036249">
    <property type="entry name" value="Thioredoxin-like_sf"/>
</dbReference>
<feature type="region of interest" description="Disordered" evidence="11">
    <location>
        <begin position="1"/>
        <end position="42"/>
    </location>
</feature>
<dbReference type="GO" id="GO:0003677">
    <property type="term" value="F:DNA binding"/>
    <property type="evidence" value="ECO:0007669"/>
    <property type="project" value="InterPro"/>
</dbReference>
<keyword evidence="5 13" id="KW-0560">Oxidoreductase</keyword>
<dbReference type="InterPro" id="IPR000866">
    <property type="entry name" value="AhpC/TSA"/>
</dbReference>
<evidence type="ECO:0000256" key="9">
    <source>
        <dbReference type="ARBA" id="ARBA00038489"/>
    </source>
</evidence>
<evidence type="ECO:0000256" key="3">
    <source>
        <dbReference type="ARBA" id="ARBA00022559"/>
    </source>
</evidence>
<dbReference type="GO" id="GO:0006265">
    <property type="term" value="P:DNA topological change"/>
    <property type="evidence" value="ECO:0007669"/>
    <property type="project" value="InterPro"/>
</dbReference>
<dbReference type="Gene3D" id="3.40.30.10">
    <property type="entry name" value="Glutaredoxin"/>
    <property type="match status" value="1"/>
</dbReference>
<evidence type="ECO:0000256" key="11">
    <source>
        <dbReference type="SAM" id="MobiDB-lite"/>
    </source>
</evidence>
<dbReference type="FunFam" id="3.40.30.10:FF:000007">
    <property type="entry name" value="Thioredoxin-dependent thiol peroxidase"/>
    <property type="match status" value="1"/>
</dbReference>
<dbReference type="GO" id="GO:0003918">
    <property type="term" value="F:DNA topoisomerase type II (double strand cut, ATP-hydrolyzing) activity"/>
    <property type="evidence" value="ECO:0007669"/>
    <property type="project" value="InterPro"/>
</dbReference>
<evidence type="ECO:0000256" key="6">
    <source>
        <dbReference type="ARBA" id="ARBA00023157"/>
    </source>
</evidence>
<evidence type="ECO:0000256" key="1">
    <source>
        <dbReference type="ARBA" id="ARBA00011245"/>
    </source>
</evidence>
<evidence type="ECO:0000313" key="13">
    <source>
        <dbReference type="EMBL" id="CAJ0865598.1"/>
    </source>
</evidence>
<dbReference type="SUPFAM" id="SSF52833">
    <property type="entry name" value="Thioredoxin-like"/>
    <property type="match status" value="1"/>
</dbReference>
<dbReference type="Pfam" id="PF00578">
    <property type="entry name" value="AhpC-TSA"/>
    <property type="match status" value="1"/>
</dbReference>
<dbReference type="EC" id="1.11.1.24" evidence="2"/>
<proteinExistence type="inferred from homology"/>
<dbReference type="InterPro" id="IPR018522">
    <property type="entry name" value="TopoIIA_CS"/>
</dbReference>
<dbReference type="GO" id="GO:0008379">
    <property type="term" value="F:thioredoxin peroxidase activity"/>
    <property type="evidence" value="ECO:0007669"/>
    <property type="project" value="TreeGrafter"/>
</dbReference>
<dbReference type="EMBL" id="OY288114">
    <property type="protein sequence ID" value="CAJ0865598.1"/>
    <property type="molecule type" value="Genomic_DNA"/>
</dbReference>
<evidence type="ECO:0000256" key="2">
    <source>
        <dbReference type="ARBA" id="ARBA00013017"/>
    </source>
</evidence>
<dbReference type="PANTHER" id="PTHR42801">
    <property type="entry name" value="THIOREDOXIN-DEPENDENT PEROXIDE REDUCTASE"/>
    <property type="match status" value="1"/>
</dbReference>
<keyword evidence="7" id="KW-0676">Redox-active center</keyword>
<sequence length="194" mass="20668">MATKPASKKPSTAKSAAQKPSDKAPAAKKPAPAKAPSPATVVLTEGDSAPAFSLPGAGGETVSLAALKGKKIVLYFYPKDDTSGCTKEAIEFNGLREKFAKAKTVVVGMSPDSVKSHDKFREKYELALPLAADENKEILSAYGVWVEKSMYGRKYMGVERTTFLIDAKGKIAKIWRKVKVPGHAEEVLGAAEAL</sequence>
<organism evidence="13">
    <name type="scientific">freshwater sediment metagenome</name>
    <dbReference type="NCBI Taxonomy" id="556182"/>
    <lineage>
        <taxon>unclassified sequences</taxon>
        <taxon>metagenomes</taxon>
        <taxon>ecological metagenomes</taxon>
    </lineage>
</organism>
<dbReference type="PANTHER" id="PTHR42801:SF4">
    <property type="entry name" value="AHPC_TSA FAMILY PROTEIN"/>
    <property type="match status" value="1"/>
</dbReference>
<evidence type="ECO:0000256" key="10">
    <source>
        <dbReference type="ARBA" id="ARBA00049091"/>
    </source>
</evidence>
<dbReference type="PROSITE" id="PS51352">
    <property type="entry name" value="THIOREDOXIN_2"/>
    <property type="match status" value="1"/>
</dbReference>
<comment type="similarity">
    <text evidence="9">Belongs to the peroxiredoxin family. BCP/PrxQ subfamily.</text>
</comment>
<dbReference type="InterPro" id="IPR013766">
    <property type="entry name" value="Thioredoxin_domain"/>
</dbReference>
<evidence type="ECO:0000259" key="12">
    <source>
        <dbReference type="PROSITE" id="PS51352"/>
    </source>
</evidence>
<keyword evidence="4" id="KW-0049">Antioxidant</keyword>
<dbReference type="CDD" id="cd03017">
    <property type="entry name" value="PRX_BCP"/>
    <property type="match status" value="1"/>
</dbReference>
<dbReference type="GO" id="GO:0005737">
    <property type="term" value="C:cytoplasm"/>
    <property type="evidence" value="ECO:0007669"/>
    <property type="project" value="TreeGrafter"/>
</dbReference>
<evidence type="ECO:0000256" key="4">
    <source>
        <dbReference type="ARBA" id="ARBA00022862"/>
    </source>
</evidence>
<protein>
    <recommendedName>
        <fullName evidence="2">thioredoxin-dependent peroxiredoxin</fullName>
        <ecNumber evidence="2">1.11.1.24</ecNumber>
    </recommendedName>
    <alternativeName>
        <fullName evidence="8">Thioredoxin peroxidase</fullName>
    </alternativeName>
</protein>
<accession>A0AA48M2N8</accession>
<feature type="domain" description="Thioredoxin" evidence="12">
    <location>
        <begin position="43"/>
        <end position="194"/>
    </location>
</feature>
<dbReference type="GO" id="GO:0034599">
    <property type="term" value="P:cellular response to oxidative stress"/>
    <property type="evidence" value="ECO:0007669"/>
    <property type="project" value="TreeGrafter"/>
</dbReference>
<dbReference type="PROSITE" id="PS00177">
    <property type="entry name" value="TOPOISOMERASE_II"/>
    <property type="match status" value="1"/>
</dbReference>
<name>A0AA48M2N8_9ZZZZ</name>
<comment type="catalytic activity">
    <reaction evidence="10">
        <text>a hydroperoxide + [thioredoxin]-dithiol = an alcohol + [thioredoxin]-disulfide + H2O</text>
        <dbReference type="Rhea" id="RHEA:62620"/>
        <dbReference type="Rhea" id="RHEA-COMP:10698"/>
        <dbReference type="Rhea" id="RHEA-COMP:10700"/>
        <dbReference type="ChEBI" id="CHEBI:15377"/>
        <dbReference type="ChEBI" id="CHEBI:29950"/>
        <dbReference type="ChEBI" id="CHEBI:30879"/>
        <dbReference type="ChEBI" id="CHEBI:35924"/>
        <dbReference type="ChEBI" id="CHEBI:50058"/>
        <dbReference type="EC" id="1.11.1.24"/>
    </reaction>
</comment>
<evidence type="ECO:0000256" key="8">
    <source>
        <dbReference type="ARBA" id="ARBA00032824"/>
    </source>
</evidence>
<keyword evidence="3 13" id="KW-0575">Peroxidase</keyword>
<evidence type="ECO:0000256" key="7">
    <source>
        <dbReference type="ARBA" id="ARBA00023284"/>
    </source>
</evidence>
<dbReference type="AlphaFoldDB" id="A0AA48M2N8"/>
<dbReference type="InterPro" id="IPR050924">
    <property type="entry name" value="Peroxiredoxin_BCP/PrxQ"/>
</dbReference>
<keyword evidence="6" id="KW-1015">Disulfide bond</keyword>